<proteinExistence type="predicted"/>
<accession>A0A0E9P736</accession>
<organism evidence="1">
    <name type="scientific">Anguilla anguilla</name>
    <name type="common">European freshwater eel</name>
    <name type="synonym">Muraena anguilla</name>
    <dbReference type="NCBI Taxonomy" id="7936"/>
    <lineage>
        <taxon>Eukaryota</taxon>
        <taxon>Metazoa</taxon>
        <taxon>Chordata</taxon>
        <taxon>Craniata</taxon>
        <taxon>Vertebrata</taxon>
        <taxon>Euteleostomi</taxon>
        <taxon>Actinopterygii</taxon>
        <taxon>Neopterygii</taxon>
        <taxon>Teleostei</taxon>
        <taxon>Anguilliformes</taxon>
        <taxon>Anguillidae</taxon>
        <taxon>Anguilla</taxon>
    </lineage>
</organism>
<name>A0A0E9P736_ANGAN</name>
<sequence>MLSHWGSTQRLSFSTRTINSDHNALYRTCSSARQSCLSNAAKVNYSITKHKKTIIKKGYG</sequence>
<protein>
    <submittedName>
        <fullName evidence="1">Uncharacterized protein</fullName>
    </submittedName>
</protein>
<dbReference type="AlphaFoldDB" id="A0A0E9P736"/>
<reference evidence="1" key="1">
    <citation type="submission" date="2014-11" db="EMBL/GenBank/DDBJ databases">
        <authorList>
            <person name="Amaro Gonzalez C."/>
        </authorList>
    </citation>
    <scope>NUCLEOTIDE SEQUENCE</scope>
</reference>
<dbReference type="EMBL" id="GBXM01108737">
    <property type="protein sequence ID" value="JAG99839.1"/>
    <property type="molecule type" value="Transcribed_RNA"/>
</dbReference>
<evidence type="ECO:0000313" key="1">
    <source>
        <dbReference type="EMBL" id="JAG99839.1"/>
    </source>
</evidence>
<reference evidence="1" key="2">
    <citation type="journal article" date="2015" name="Fish Shellfish Immunol.">
        <title>Early steps in the European eel (Anguilla anguilla)-Vibrio vulnificus interaction in the gills: Role of the RtxA13 toxin.</title>
        <authorList>
            <person name="Callol A."/>
            <person name="Pajuelo D."/>
            <person name="Ebbesson L."/>
            <person name="Teles M."/>
            <person name="MacKenzie S."/>
            <person name="Amaro C."/>
        </authorList>
    </citation>
    <scope>NUCLEOTIDE SEQUENCE</scope>
</reference>